<evidence type="ECO:0000313" key="2">
    <source>
        <dbReference type="Proteomes" id="UP000598360"/>
    </source>
</evidence>
<sequence length="238" mass="25981">MTNPSQDESVPPEEPPAVVFGRIGDVPLEALDKLIESTEAVYGDLNRVLGHPYWGDLVYHQGAAMRALREARTALDGLRAESAGARNTELGVTVATAVVDGTRHYAHSAEDKAALVDLVLRPRKPGAAHLYVWDRPHEDPEAPGPYEQLRIVTDADSEAGALNFTQETEDGELHSWHTLSAEPLADPPSLAFDAGSALKFPRSSVLGFRELRAGLDEFTRTGQRPECLGWQQARWGEP</sequence>
<dbReference type="Pfam" id="PF14430">
    <property type="entry name" value="Imm1"/>
    <property type="match status" value="1"/>
</dbReference>
<dbReference type="EMBL" id="JADEYC010000005">
    <property type="protein sequence ID" value="MBE9373505.1"/>
    <property type="molecule type" value="Genomic_DNA"/>
</dbReference>
<evidence type="ECO:0000313" key="1">
    <source>
        <dbReference type="EMBL" id="MBE9373505.1"/>
    </source>
</evidence>
<comment type="caution">
    <text evidence="1">The sequence shown here is derived from an EMBL/GenBank/DDBJ whole genome shotgun (WGS) entry which is preliminary data.</text>
</comment>
<proteinExistence type="predicted"/>
<dbReference type="AlphaFoldDB" id="A0A929FYH9"/>
<accession>A0A929FYH9</accession>
<dbReference type="Proteomes" id="UP000598360">
    <property type="component" value="Unassembled WGS sequence"/>
</dbReference>
<keyword evidence="2" id="KW-1185">Reference proteome</keyword>
<gene>
    <name evidence="1" type="ORF">IQ251_03485</name>
</gene>
<evidence type="ECO:0008006" key="3">
    <source>
        <dbReference type="Google" id="ProtNLM"/>
    </source>
</evidence>
<dbReference type="RefSeq" id="WP_193926938.1">
    <property type="nucleotide sequence ID" value="NZ_JADEYC010000005.1"/>
</dbReference>
<dbReference type="InterPro" id="IPR025680">
    <property type="entry name" value="DddI"/>
</dbReference>
<organism evidence="1 2">
    <name type="scientific">Saccharopolyspora montiporae</name>
    <dbReference type="NCBI Taxonomy" id="2781240"/>
    <lineage>
        <taxon>Bacteria</taxon>
        <taxon>Bacillati</taxon>
        <taxon>Actinomycetota</taxon>
        <taxon>Actinomycetes</taxon>
        <taxon>Pseudonocardiales</taxon>
        <taxon>Pseudonocardiaceae</taxon>
        <taxon>Saccharopolyspora</taxon>
    </lineage>
</organism>
<name>A0A929FYH9_9PSEU</name>
<protein>
    <recommendedName>
        <fullName evidence="3">Immunity protein Imm1</fullName>
    </recommendedName>
</protein>
<reference evidence="1" key="1">
    <citation type="submission" date="2020-10" db="EMBL/GenBank/DDBJ databases">
        <title>Diversity and distribution of actinomycetes associated with coral in the coast of Hainan.</title>
        <authorList>
            <person name="Li F."/>
        </authorList>
    </citation>
    <scope>NUCLEOTIDE SEQUENCE</scope>
    <source>
        <strain evidence="1">HNM0983</strain>
    </source>
</reference>